<evidence type="ECO:0000256" key="1">
    <source>
        <dbReference type="ARBA" id="ARBA00000085"/>
    </source>
</evidence>
<dbReference type="Pfam" id="PF00512">
    <property type="entry name" value="HisKA"/>
    <property type="match status" value="1"/>
</dbReference>
<evidence type="ECO:0000313" key="12">
    <source>
        <dbReference type="Proteomes" id="UP001196980"/>
    </source>
</evidence>
<feature type="domain" description="HAMP" evidence="10">
    <location>
        <begin position="190"/>
        <end position="242"/>
    </location>
</feature>
<dbReference type="SMART" id="SM00388">
    <property type="entry name" value="HisKA"/>
    <property type="match status" value="1"/>
</dbReference>
<feature type="transmembrane region" description="Helical" evidence="8">
    <location>
        <begin position="169"/>
        <end position="188"/>
    </location>
</feature>
<dbReference type="CDD" id="cd06225">
    <property type="entry name" value="HAMP"/>
    <property type="match status" value="1"/>
</dbReference>
<keyword evidence="7" id="KW-0902">Two-component regulatory system</keyword>
<proteinExistence type="predicted"/>
<evidence type="ECO:0000256" key="8">
    <source>
        <dbReference type="SAM" id="Phobius"/>
    </source>
</evidence>
<keyword evidence="4" id="KW-0547">Nucleotide-binding</keyword>
<dbReference type="PANTHER" id="PTHR43065:SF46">
    <property type="entry name" value="C4-DICARBOXYLATE TRANSPORT SENSOR PROTEIN DCTB"/>
    <property type="match status" value="1"/>
</dbReference>
<keyword evidence="8" id="KW-1133">Transmembrane helix</keyword>
<accession>A0ABS6RW88</accession>
<comment type="catalytic activity">
    <reaction evidence="1">
        <text>ATP + protein L-histidine = ADP + protein N-phospho-L-histidine.</text>
        <dbReference type="EC" id="2.7.13.3"/>
    </reaction>
</comment>
<evidence type="ECO:0000256" key="4">
    <source>
        <dbReference type="ARBA" id="ARBA00022741"/>
    </source>
</evidence>
<dbReference type="PANTHER" id="PTHR43065">
    <property type="entry name" value="SENSOR HISTIDINE KINASE"/>
    <property type="match status" value="1"/>
</dbReference>
<organism evidence="11 12">
    <name type="scientific">Candidatus Magnetobacterium casense</name>
    <dbReference type="NCBI Taxonomy" id="1455061"/>
    <lineage>
        <taxon>Bacteria</taxon>
        <taxon>Pseudomonadati</taxon>
        <taxon>Nitrospirota</taxon>
        <taxon>Thermodesulfovibrionia</taxon>
        <taxon>Thermodesulfovibrionales</taxon>
        <taxon>Candidatus Magnetobacteriaceae</taxon>
        <taxon>Candidatus Magnetobacterium</taxon>
    </lineage>
</organism>
<evidence type="ECO:0000256" key="7">
    <source>
        <dbReference type="ARBA" id="ARBA00023012"/>
    </source>
</evidence>
<evidence type="ECO:0000313" key="11">
    <source>
        <dbReference type="EMBL" id="MBV6340894.1"/>
    </source>
</evidence>
<dbReference type="Pfam" id="PF00672">
    <property type="entry name" value="HAMP"/>
    <property type="match status" value="1"/>
</dbReference>
<comment type="caution">
    <text evidence="11">The sequence shown here is derived from an EMBL/GenBank/DDBJ whole genome shotgun (WGS) entry which is preliminary data.</text>
</comment>
<reference evidence="11 12" key="1">
    <citation type="journal article" date="2020" name="J Geophys Res Biogeosci">
        <title>Magnetotaxis as an Adaptation to Enable Bacterial Shuttling of Microbial Sulfur and Sulfur Cycling Across Aquatic Oxic#Anoxic Interfaces.</title>
        <authorList>
            <person name="Li J."/>
            <person name="Liu P."/>
            <person name="Wang J."/>
            <person name="Roberts A.P."/>
            <person name="Pan Y."/>
        </authorList>
    </citation>
    <scope>NUCLEOTIDE SEQUENCE [LARGE SCALE GENOMIC DNA]</scope>
    <source>
        <strain evidence="11 12">MYR-1_YQ</strain>
    </source>
</reference>
<dbReference type="SMART" id="SM00387">
    <property type="entry name" value="HATPase_c"/>
    <property type="match status" value="1"/>
</dbReference>
<dbReference type="PROSITE" id="PS50885">
    <property type="entry name" value="HAMP"/>
    <property type="match status" value="1"/>
</dbReference>
<protein>
    <recommendedName>
        <fullName evidence="2">histidine kinase</fullName>
        <ecNumber evidence="2">2.7.13.3</ecNumber>
    </recommendedName>
</protein>
<evidence type="ECO:0000256" key="5">
    <source>
        <dbReference type="ARBA" id="ARBA00022777"/>
    </source>
</evidence>
<keyword evidence="6" id="KW-0067">ATP-binding</keyword>
<feature type="domain" description="Histidine kinase" evidence="9">
    <location>
        <begin position="259"/>
        <end position="489"/>
    </location>
</feature>
<name>A0ABS6RW88_9BACT</name>
<evidence type="ECO:0000256" key="3">
    <source>
        <dbReference type="ARBA" id="ARBA00022679"/>
    </source>
</evidence>
<dbReference type="InterPro" id="IPR003660">
    <property type="entry name" value="HAMP_dom"/>
</dbReference>
<evidence type="ECO:0000256" key="6">
    <source>
        <dbReference type="ARBA" id="ARBA00022840"/>
    </source>
</evidence>
<dbReference type="EMBL" id="JABXWD010000055">
    <property type="protein sequence ID" value="MBV6340894.1"/>
    <property type="molecule type" value="Genomic_DNA"/>
</dbReference>
<dbReference type="RefSeq" id="WP_218251510.1">
    <property type="nucleotide sequence ID" value="NZ_JABXWD010000055.1"/>
</dbReference>
<keyword evidence="8" id="KW-0472">Membrane</keyword>
<keyword evidence="3" id="KW-0808">Transferase</keyword>
<dbReference type="InterPro" id="IPR003661">
    <property type="entry name" value="HisK_dim/P_dom"/>
</dbReference>
<dbReference type="CDD" id="cd00082">
    <property type="entry name" value="HisKA"/>
    <property type="match status" value="1"/>
</dbReference>
<feature type="transmembrane region" description="Helical" evidence="8">
    <location>
        <begin position="12"/>
        <end position="33"/>
    </location>
</feature>
<keyword evidence="12" id="KW-1185">Reference proteome</keyword>
<dbReference type="InterPro" id="IPR005467">
    <property type="entry name" value="His_kinase_dom"/>
</dbReference>
<gene>
    <name evidence="11" type="ORF">HWQ67_04790</name>
</gene>
<sequence length="497" mass="56259">MFKYQPGIRQKIILGYFIVLVMITVFSFLISMVMGFMERKILLGEVISEFFDATLEMRRFEKNYFLYSKEADFHENLYYANKALEILERDTKGAGKIAHAVLLKDDLSVYIRLLTQYRHDHLAKAADNDLEVLRQKIRKQGKDVTTRAENISRAERGVIRDVLAGSRRFIVVAILVMTILSAIIGHVLSRSVVRPLKQLQDSMKIIAGGGFHMIVIDSRDREVVSLIEAFNRMLREREVRRKHLIQSEKLASLGTMLSGVAHELNNPLSNISTSCQILQEELGQGDIQYFGELLGQIDDQTNRARNIVRSLLDFSRERDFKKDMLPLQSLFEETIVFLKRQLSTRVDIVMEISEGITVYADKQRIQQVFLNLIKNAAEAITTNSETTDGYISITARRASANEKCLRHDGACVLGDTAVDVAIKDTGMGIESNVLPRIFDPFFTTKDVGKGSGLGLFIVHEIIEEHGGCITVDSHPQMGTTFRIRLQTEKGKTEHISG</sequence>
<dbReference type="InterPro" id="IPR003594">
    <property type="entry name" value="HATPase_dom"/>
</dbReference>
<keyword evidence="8" id="KW-0812">Transmembrane</keyword>
<dbReference type="PROSITE" id="PS50109">
    <property type="entry name" value="HIS_KIN"/>
    <property type="match status" value="1"/>
</dbReference>
<dbReference type="Proteomes" id="UP001196980">
    <property type="component" value="Unassembled WGS sequence"/>
</dbReference>
<keyword evidence="5" id="KW-0418">Kinase</keyword>
<evidence type="ECO:0000256" key="2">
    <source>
        <dbReference type="ARBA" id="ARBA00012438"/>
    </source>
</evidence>
<evidence type="ECO:0000259" key="9">
    <source>
        <dbReference type="PROSITE" id="PS50109"/>
    </source>
</evidence>
<evidence type="ECO:0000259" key="10">
    <source>
        <dbReference type="PROSITE" id="PS50885"/>
    </source>
</evidence>
<dbReference type="EC" id="2.7.13.3" evidence="2"/>
<dbReference type="Pfam" id="PF02518">
    <property type="entry name" value="HATPase_c"/>
    <property type="match status" value="1"/>
</dbReference>